<proteinExistence type="predicted"/>
<sequence>MAKNRDSHPNQFAFTFEAPQPATLPAALAGMDARIARTVAEALKHDDRDRKVIAAEMSVLLDEEVTKLMLDAYASQARDGHNISFARMCALIAVTNRFDLLDRELRAIGAAVLVGDEIYTAQVGHISSEISRLQQQLKSLQRMNPTIQRNRRK</sequence>
<accession>A0A1E1F2Q5</accession>
<organism evidence="2 3">
    <name type="scientific">Sphingobium cloacae</name>
    <dbReference type="NCBI Taxonomy" id="120107"/>
    <lineage>
        <taxon>Bacteria</taxon>
        <taxon>Pseudomonadati</taxon>
        <taxon>Pseudomonadota</taxon>
        <taxon>Alphaproteobacteria</taxon>
        <taxon>Sphingomonadales</taxon>
        <taxon>Sphingomonadaceae</taxon>
        <taxon>Sphingobium</taxon>
    </lineage>
</organism>
<feature type="coiled-coil region" evidence="1">
    <location>
        <begin position="123"/>
        <end position="150"/>
    </location>
</feature>
<dbReference type="EMBL" id="AP017655">
    <property type="protein sequence ID" value="BAV64786.1"/>
    <property type="molecule type" value="Genomic_DNA"/>
</dbReference>
<evidence type="ECO:0000313" key="3">
    <source>
        <dbReference type="Proteomes" id="UP000218272"/>
    </source>
</evidence>
<protein>
    <submittedName>
        <fullName evidence="2">Uncharacterized protein</fullName>
    </submittedName>
</protein>
<reference evidence="2 3" key="1">
    <citation type="submission" date="2016-10" db="EMBL/GenBank/DDBJ databases">
        <title>Complete Genome Sequence of the Nonylphenol-Degrading Bacterium Sphingobium cloacae JCM 10874T.</title>
        <authorList>
            <person name="Ootsuka M."/>
            <person name="Nishizawa T."/>
            <person name="Ohta H."/>
        </authorList>
    </citation>
    <scope>NUCLEOTIDE SEQUENCE [LARGE SCALE GENOMIC DNA]</scope>
    <source>
        <strain evidence="2 3">JCM 10874</strain>
    </source>
</reference>
<dbReference type="OrthoDB" id="8450901at2"/>
<name>A0A1E1F2Q5_9SPHN</name>
<evidence type="ECO:0000313" key="2">
    <source>
        <dbReference type="EMBL" id="BAV64786.1"/>
    </source>
</evidence>
<keyword evidence="3" id="KW-1185">Reference proteome</keyword>
<gene>
    <name evidence="2" type="ORF">SCLO_1017460</name>
</gene>
<dbReference type="RefSeq" id="WP_066517659.1">
    <property type="nucleotide sequence ID" value="NZ_AP017655.1"/>
</dbReference>
<dbReference type="AlphaFoldDB" id="A0A1E1F2Q5"/>
<dbReference type="KEGG" id="sclo:SCLO_1017460"/>
<evidence type="ECO:0000256" key="1">
    <source>
        <dbReference type="SAM" id="Coils"/>
    </source>
</evidence>
<keyword evidence="1" id="KW-0175">Coiled coil</keyword>
<dbReference type="Proteomes" id="UP000218272">
    <property type="component" value="Chromosome SCLO_1"/>
</dbReference>